<proteinExistence type="predicted"/>
<name>A0A0A0BCA2_9GAMM</name>
<protein>
    <submittedName>
        <fullName evidence="1">Uncharacterized protein</fullName>
    </submittedName>
</protein>
<dbReference type="Proteomes" id="UP000029999">
    <property type="component" value="Unassembled WGS sequence"/>
</dbReference>
<comment type="caution">
    <text evidence="1">The sequence shown here is derived from an EMBL/GenBank/DDBJ whole genome shotgun (WGS) entry which is preliminary data.</text>
</comment>
<gene>
    <name evidence="1" type="ORF">LP43_2076</name>
</gene>
<evidence type="ECO:0000313" key="1">
    <source>
        <dbReference type="EMBL" id="KGM06203.1"/>
    </source>
</evidence>
<accession>A0A0A0BCA2</accession>
<evidence type="ECO:0000313" key="2">
    <source>
        <dbReference type="Proteomes" id="UP000029999"/>
    </source>
</evidence>
<dbReference type="STRING" id="392484.LP43_2076"/>
<sequence>MLKIVKYFTFIKDTSDAFSAERQAQQKLFNGFWKGDQDMEITSSLNKYTLSKTIFSIVGSFLFFPKQTFSLILSRLQMLIDGRAFFQKELKGRPIIFIMRPAASLTGCYVLKHS</sequence>
<organism evidence="1 2">
    <name type="scientific">Methylophaga thiooxydans</name>
    <dbReference type="NCBI Taxonomy" id="392484"/>
    <lineage>
        <taxon>Bacteria</taxon>
        <taxon>Pseudomonadati</taxon>
        <taxon>Pseudomonadota</taxon>
        <taxon>Gammaproteobacteria</taxon>
        <taxon>Thiotrichales</taxon>
        <taxon>Piscirickettsiaceae</taxon>
        <taxon>Methylophaga</taxon>
    </lineage>
</organism>
<dbReference type="AlphaFoldDB" id="A0A0A0BCA2"/>
<dbReference type="EMBL" id="JRQD01000005">
    <property type="protein sequence ID" value="KGM06203.1"/>
    <property type="molecule type" value="Genomic_DNA"/>
</dbReference>
<reference evidence="1 2" key="1">
    <citation type="submission" date="2014-09" db="EMBL/GenBank/DDBJ databases">
        <authorList>
            <person name="Grob C."/>
            <person name="Taubert M."/>
            <person name="Howat A.M."/>
            <person name="Burns O.J."/>
            <person name="Dixon J.L."/>
            <person name="Chen Y."/>
            <person name="Murrell J.C."/>
        </authorList>
    </citation>
    <scope>NUCLEOTIDE SEQUENCE [LARGE SCALE GENOMIC DNA]</scope>
    <source>
        <strain evidence="1">L4</strain>
    </source>
</reference>